<proteinExistence type="predicted"/>
<accession>A0A1M5SFW5</accession>
<dbReference type="OrthoDB" id="3760425at2"/>
<dbReference type="AlphaFoldDB" id="A0A1M5SFW5"/>
<name>A0A1M5SFW5_9ALTE</name>
<reference evidence="2" key="1">
    <citation type="submission" date="2016-11" db="EMBL/GenBank/DDBJ databases">
        <authorList>
            <person name="Varghese N."/>
            <person name="Submissions S."/>
        </authorList>
    </citation>
    <scope>NUCLEOTIDE SEQUENCE [LARGE SCALE GENOMIC DNA]</scope>
    <source>
        <strain evidence="2">CGMCC 1.8995</strain>
    </source>
</reference>
<sequence>MSIIKKLFKAGNVSTQIDGSGHKRGKIKLVAIAKDEAFYFPEWVHHHLYFGFDEIDIYINRTTDNSVEVLDSISSIYPQVSWFSADWIDKCPQDAKKQIQFIVYNKVWDEALREGGYSHIFFLDIDEFWIPKSFDLTIHQFLDNYSQSDVISFEWLNDLGDLNAFSELPINIKGNLSPLVKTLYPIDTPIVELRHHVGLLESNAKHILVDGALFKPRQSLIQAVHEDLQSLKAAFIYHRAHRSIEEYISLLYRGRPGETFPYKTNRHGLPTPDSWYQEVALPEDAYFQYTASLNRFKEEIDFSNISKAAKQFVLTRFNESMANLKEYVAQDYPVMMQMFRGVFHHEVVSVFSQQRARMVEESPSDFRLIRDLAIDAASQSIDEAITLMEKAHILNPTGPLINKKLDEFKRIATSQQAK</sequence>
<gene>
    <name evidence="1" type="ORF">SAMN05216361_4423</name>
</gene>
<dbReference type="RefSeq" id="WP_073325338.1">
    <property type="nucleotide sequence ID" value="NZ_FQWD01000009.1"/>
</dbReference>
<keyword evidence="1" id="KW-0808">Transferase</keyword>
<organism evidence="1 2">
    <name type="scientific">Marisediminitalea aggregata</name>
    <dbReference type="NCBI Taxonomy" id="634436"/>
    <lineage>
        <taxon>Bacteria</taxon>
        <taxon>Pseudomonadati</taxon>
        <taxon>Pseudomonadota</taxon>
        <taxon>Gammaproteobacteria</taxon>
        <taxon>Alteromonadales</taxon>
        <taxon>Alteromonadaceae</taxon>
        <taxon>Marisediminitalea</taxon>
    </lineage>
</organism>
<protein>
    <submittedName>
        <fullName evidence="1">Glycosyl transferase family 2</fullName>
    </submittedName>
</protein>
<dbReference type="GO" id="GO:0016740">
    <property type="term" value="F:transferase activity"/>
    <property type="evidence" value="ECO:0007669"/>
    <property type="project" value="UniProtKB-KW"/>
</dbReference>
<dbReference type="EMBL" id="FQWD01000009">
    <property type="protein sequence ID" value="SHH37492.1"/>
    <property type="molecule type" value="Genomic_DNA"/>
</dbReference>
<dbReference type="Proteomes" id="UP000184520">
    <property type="component" value="Unassembled WGS sequence"/>
</dbReference>
<evidence type="ECO:0000313" key="1">
    <source>
        <dbReference type="EMBL" id="SHH37492.1"/>
    </source>
</evidence>
<dbReference type="STRING" id="634436.SAMN05216361_4423"/>
<dbReference type="Pfam" id="PF13704">
    <property type="entry name" value="Glyco_tranf_2_4"/>
    <property type="match status" value="1"/>
</dbReference>
<keyword evidence="2" id="KW-1185">Reference proteome</keyword>
<evidence type="ECO:0000313" key="2">
    <source>
        <dbReference type="Proteomes" id="UP000184520"/>
    </source>
</evidence>